<comment type="caution">
    <text evidence="2">The sequence shown here is derived from an EMBL/GenBank/DDBJ whole genome shotgun (WGS) entry which is preliminary data.</text>
</comment>
<sequence>MACSGEIFVTVYHGTPREGLDGVEFHSPDQLYVQLLETRTTTPGAGPSHLGPARDTPMALDPVHVAPPLEQTGEEFESNGEDAGGTDEVVLGRARMSTSWRHQSGARVTTAISMVASSYESDTGKMKKGSLRNKKRRIWSILDRAPTPRRGAQRLGVLSHTQSQATHA</sequence>
<protein>
    <submittedName>
        <fullName evidence="2">Uncharacterized protein</fullName>
    </submittedName>
</protein>
<dbReference type="EMBL" id="JASCZI010000682">
    <property type="protein sequence ID" value="MED6112965.1"/>
    <property type="molecule type" value="Genomic_DNA"/>
</dbReference>
<accession>A0ABU6QN55</accession>
<gene>
    <name evidence="2" type="ORF">PIB30_066609</name>
</gene>
<organism evidence="2 3">
    <name type="scientific">Stylosanthes scabra</name>
    <dbReference type="NCBI Taxonomy" id="79078"/>
    <lineage>
        <taxon>Eukaryota</taxon>
        <taxon>Viridiplantae</taxon>
        <taxon>Streptophyta</taxon>
        <taxon>Embryophyta</taxon>
        <taxon>Tracheophyta</taxon>
        <taxon>Spermatophyta</taxon>
        <taxon>Magnoliopsida</taxon>
        <taxon>eudicotyledons</taxon>
        <taxon>Gunneridae</taxon>
        <taxon>Pentapetalae</taxon>
        <taxon>rosids</taxon>
        <taxon>fabids</taxon>
        <taxon>Fabales</taxon>
        <taxon>Fabaceae</taxon>
        <taxon>Papilionoideae</taxon>
        <taxon>50 kb inversion clade</taxon>
        <taxon>dalbergioids sensu lato</taxon>
        <taxon>Dalbergieae</taxon>
        <taxon>Pterocarpus clade</taxon>
        <taxon>Stylosanthes</taxon>
    </lineage>
</organism>
<name>A0ABU6QN55_9FABA</name>
<feature type="compositionally biased region" description="Polar residues" evidence="1">
    <location>
        <begin position="159"/>
        <end position="168"/>
    </location>
</feature>
<evidence type="ECO:0000313" key="3">
    <source>
        <dbReference type="Proteomes" id="UP001341840"/>
    </source>
</evidence>
<evidence type="ECO:0000256" key="1">
    <source>
        <dbReference type="SAM" id="MobiDB-lite"/>
    </source>
</evidence>
<feature type="region of interest" description="Disordered" evidence="1">
    <location>
        <begin position="145"/>
        <end position="168"/>
    </location>
</feature>
<evidence type="ECO:0000313" key="2">
    <source>
        <dbReference type="EMBL" id="MED6112965.1"/>
    </source>
</evidence>
<proteinExistence type="predicted"/>
<reference evidence="2 3" key="1">
    <citation type="journal article" date="2023" name="Plants (Basel)">
        <title>Bridging the Gap: Combining Genomics and Transcriptomics Approaches to Understand Stylosanthes scabra, an Orphan Legume from the Brazilian Caatinga.</title>
        <authorList>
            <person name="Ferreira-Neto J.R.C."/>
            <person name="da Silva M.D."/>
            <person name="Binneck E."/>
            <person name="de Melo N.F."/>
            <person name="da Silva R.H."/>
            <person name="de Melo A.L.T.M."/>
            <person name="Pandolfi V."/>
            <person name="Bustamante F.O."/>
            <person name="Brasileiro-Vidal A.C."/>
            <person name="Benko-Iseppon A.M."/>
        </authorList>
    </citation>
    <scope>NUCLEOTIDE SEQUENCE [LARGE SCALE GENOMIC DNA]</scope>
    <source>
        <tissue evidence="2">Leaves</tissue>
    </source>
</reference>
<keyword evidence="3" id="KW-1185">Reference proteome</keyword>
<dbReference type="Proteomes" id="UP001341840">
    <property type="component" value="Unassembled WGS sequence"/>
</dbReference>